<protein>
    <submittedName>
        <fullName evidence="2">Glucose dehydrogenase, PQQ-dependent</fullName>
        <ecNumber evidence="2">1.1.5.2</ecNumber>
    </submittedName>
</protein>
<dbReference type="AlphaFoldDB" id="A0A6J4KF62"/>
<evidence type="ECO:0000256" key="1">
    <source>
        <dbReference type="SAM" id="MobiDB-lite"/>
    </source>
</evidence>
<keyword evidence="2" id="KW-0560">Oxidoreductase</keyword>
<proteinExistence type="predicted"/>
<dbReference type="GO" id="GO:0008876">
    <property type="term" value="F:quinoprotein glucose dehydrogenase activity"/>
    <property type="evidence" value="ECO:0007669"/>
    <property type="project" value="UniProtKB-EC"/>
</dbReference>
<dbReference type="EC" id="1.1.5.2" evidence="2"/>
<dbReference type="EMBL" id="CADCTU010000242">
    <property type="protein sequence ID" value="CAA9304381.1"/>
    <property type="molecule type" value="Genomic_DNA"/>
</dbReference>
<organism evidence="2">
    <name type="scientific">uncultured Gemmatimonadaceae bacterium</name>
    <dbReference type="NCBI Taxonomy" id="246130"/>
    <lineage>
        <taxon>Bacteria</taxon>
        <taxon>Pseudomonadati</taxon>
        <taxon>Gemmatimonadota</taxon>
        <taxon>Gemmatimonadia</taxon>
        <taxon>Gemmatimonadales</taxon>
        <taxon>Gemmatimonadaceae</taxon>
        <taxon>environmental samples</taxon>
    </lineage>
</organism>
<reference evidence="2" key="1">
    <citation type="submission" date="2020-02" db="EMBL/GenBank/DDBJ databases">
        <authorList>
            <person name="Meier V. D."/>
        </authorList>
    </citation>
    <scope>NUCLEOTIDE SEQUENCE</scope>
    <source>
        <strain evidence="2">AVDCRST_MAG11</strain>
    </source>
</reference>
<feature type="non-terminal residue" evidence="2">
    <location>
        <position position="1"/>
    </location>
</feature>
<feature type="region of interest" description="Disordered" evidence="1">
    <location>
        <begin position="1"/>
        <end position="34"/>
    </location>
</feature>
<sequence length="34" mass="4192">GARQAVRRHRVRRRQERRAERRELRGVRAAGRRL</sequence>
<gene>
    <name evidence="2" type="ORF">AVDCRST_MAG11-1058</name>
</gene>
<feature type="compositionally biased region" description="Basic and acidic residues" evidence="1">
    <location>
        <begin position="17"/>
        <end position="26"/>
    </location>
</feature>
<feature type="compositionally biased region" description="Basic residues" evidence="1">
    <location>
        <begin position="1"/>
        <end position="16"/>
    </location>
</feature>
<accession>A0A6J4KF62</accession>
<evidence type="ECO:0000313" key="2">
    <source>
        <dbReference type="EMBL" id="CAA9304381.1"/>
    </source>
</evidence>
<name>A0A6J4KF62_9BACT</name>
<feature type="non-terminal residue" evidence="2">
    <location>
        <position position="34"/>
    </location>
</feature>